<feature type="transmembrane region" description="Helical" evidence="2">
    <location>
        <begin position="43"/>
        <end position="62"/>
    </location>
</feature>
<proteinExistence type="predicted"/>
<accession>D8Q9Q5</accession>
<feature type="compositionally biased region" description="Polar residues" evidence="1">
    <location>
        <begin position="15"/>
        <end position="27"/>
    </location>
</feature>
<feature type="region of interest" description="Disordered" evidence="1">
    <location>
        <begin position="1"/>
        <end position="27"/>
    </location>
</feature>
<keyword evidence="2" id="KW-1133">Transmembrane helix</keyword>
<keyword evidence="4" id="KW-1185">Reference proteome</keyword>
<dbReference type="HOGENOM" id="CLU_1807322_0_0_1"/>
<sequence length="143" mass="14870">MQRVGTPTVPAGSYASPSMDANTLNSSTPCGARPLPPEFGDRALGWLVLTPVVPLFVFLFTSSPRKFSCPSMLACHKCSGTPGSTSTAAVSSRWNRLPENKCAGSGTCSQSSSDCAQRETASMDASTCAVSCTFRLSMSGESS</sequence>
<dbReference type="Proteomes" id="UP000007431">
    <property type="component" value="Unassembled WGS sequence"/>
</dbReference>
<dbReference type="AlphaFoldDB" id="D8Q9Q5"/>
<evidence type="ECO:0000256" key="1">
    <source>
        <dbReference type="SAM" id="MobiDB-lite"/>
    </source>
</evidence>
<reference evidence="3 4" key="1">
    <citation type="journal article" date="2010" name="Nat. Biotechnol.">
        <title>Genome sequence of the model mushroom Schizophyllum commune.</title>
        <authorList>
            <person name="Ohm R.A."/>
            <person name="de Jong J.F."/>
            <person name="Lugones L.G."/>
            <person name="Aerts A."/>
            <person name="Kothe E."/>
            <person name="Stajich J.E."/>
            <person name="de Vries R.P."/>
            <person name="Record E."/>
            <person name="Levasseur A."/>
            <person name="Baker S.E."/>
            <person name="Bartholomew K.A."/>
            <person name="Coutinho P.M."/>
            <person name="Erdmann S."/>
            <person name="Fowler T.J."/>
            <person name="Gathman A.C."/>
            <person name="Lombard V."/>
            <person name="Henrissat B."/>
            <person name="Knabe N."/>
            <person name="Kuees U."/>
            <person name="Lilly W.W."/>
            <person name="Lindquist E."/>
            <person name="Lucas S."/>
            <person name="Magnuson J.K."/>
            <person name="Piumi F."/>
            <person name="Raudaskoski M."/>
            <person name="Salamov A."/>
            <person name="Schmutz J."/>
            <person name="Schwarze F.W.M.R."/>
            <person name="vanKuyk P.A."/>
            <person name="Horton J.S."/>
            <person name="Grigoriev I.V."/>
            <person name="Woesten H.A.B."/>
        </authorList>
    </citation>
    <scope>NUCLEOTIDE SEQUENCE [LARGE SCALE GENOMIC DNA]</scope>
    <source>
        <strain evidence="4">H4-8 / FGSC 9210</strain>
    </source>
</reference>
<evidence type="ECO:0000313" key="3">
    <source>
        <dbReference type="EMBL" id="EFI95703.1"/>
    </source>
</evidence>
<evidence type="ECO:0000313" key="4">
    <source>
        <dbReference type="Proteomes" id="UP000007431"/>
    </source>
</evidence>
<dbReference type="EMBL" id="GL377308">
    <property type="protein sequence ID" value="EFI95703.1"/>
    <property type="molecule type" value="Genomic_DNA"/>
</dbReference>
<keyword evidence="2" id="KW-0472">Membrane</keyword>
<protein>
    <submittedName>
        <fullName evidence="3">Expressed protein</fullName>
    </submittedName>
</protein>
<evidence type="ECO:0000256" key="2">
    <source>
        <dbReference type="SAM" id="Phobius"/>
    </source>
</evidence>
<organism evidence="4">
    <name type="scientific">Schizophyllum commune (strain H4-8 / FGSC 9210)</name>
    <name type="common">Split gill fungus</name>
    <dbReference type="NCBI Taxonomy" id="578458"/>
    <lineage>
        <taxon>Eukaryota</taxon>
        <taxon>Fungi</taxon>
        <taxon>Dikarya</taxon>
        <taxon>Basidiomycota</taxon>
        <taxon>Agaricomycotina</taxon>
        <taxon>Agaricomycetes</taxon>
        <taxon>Agaricomycetidae</taxon>
        <taxon>Agaricales</taxon>
        <taxon>Schizophyllaceae</taxon>
        <taxon>Schizophyllum</taxon>
    </lineage>
</organism>
<gene>
    <name evidence="3" type="ORF">SCHCODRAFT_11636</name>
</gene>
<keyword evidence="2" id="KW-0812">Transmembrane</keyword>
<dbReference type="InParanoid" id="D8Q9Q5"/>
<name>D8Q9Q5_SCHCM</name>